<dbReference type="PROSITE" id="PS51257">
    <property type="entry name" value="PROKAR_LIPOPROTEIN"/>
    <property type="match status" value="1"/>
</dbReference>
<name>A0ABX5XPW7_9BACT</name>
<evidence type="ECO:0000313" key="2">
    <source>
        <dbReference type="EMBL" id="QDV84063.1"/>
    </source>
</evidence>
<feature type="chain" id="PRO_5046090830" evidence="1">
    <location>
        <begin position="24"/>
        <end position="411"/>
    </location>
</feature>
<gene>
    <name evidence="2" type="ORF">TBK1r_30060</name>
</gene>
<protein>
    <submittedName>
        <fullName evidence="2">Uncharacterized protein</fullName>
    </submittedName>
</protein>
<proteinExistence type="predicted"/>
<keyword evidence="3" id="KW-1185">Reference proteome</keyword>
<keyword evidence="1" id="KW-0732">Signal</keyword>
<sequence>MHERDLSKIIALMLLLAVFAGCSKPATQSSTAPQPTTLEEITTDDSSIVSDVSPAEAEQFAAEWQLAVEQNDAAKATQLIDWTSIFDRALEGFDVDPRFRSGFHQGASQAVKNLVGVVHQSTLNGGSYRLVRTVQRGEAQHVVMRLLTDDGGTNYHDFQLARKNGKVVGEHFFIAMTGESFGDSLRTNVAAVIQSQNSVLSRLSGTAKTEMENLTKQQEMSTAVQQGNYQRALQIYDELPAKIQQMKLPMLFRVMSLAEGDYEVYVDAINEYSDRFPNDACLGLITLDAAGINEDEALLLKSYDSIQKWTGGDPYLTTLVAGVRATFGATEAAQKMIETVDVDALGLAGAHDFALTVSLASDDHESTLHHLAALRDQYGYEFTDLATVEDFKRFAASPVYQQWLQGNTAGK</sequence>
<evidence type="ECO:0000256" key="1">
    <source>
        <dbReference type="SAM" id="SignalP"/>
    </source>
</evidence>
<organism evidence="2 3">
    <name type="scientific">Stieleria magnilauensis</name>
    <dbReference type="NCBI Taxonomy" id="2527963"/>
    <lineage>
        <taxon>Bacteria</taxon>
        <taxon>Pseudomonadati</taxon>
        <taxon>Planctomycetota</taxon>
        <taxon>Planctomycetia</taxon>
        <taxon>Pirellulales</taxon>
        <taxon>Pirellulaceae</taxon>
        <taxon>Stieleria</taxon>
    </lineage>
</organism>
<reference evidence="2 3" key="1">
    <citation type="submission" date="2019-02" db="EMBL/GenBank/DDBJ databases">
        <title>Deep-cultivation of Planctomycetes and their phenomic and genomic characterization uncovers novel biology.</title>
        <authorList>
            <person name="Wiegand S."/>
            <person name="Jogler M."/>
            <person name="Boedeker C."/>
            <person name="Pinto D."/>
            <person name="Vollmers J."/>
            <person name="Rivas-Marin E."/>
            <person name="Kohn T."/>
            <person name="Peeters S.H."/>
            <person name="Heuer A."/>
            <person name="Rast P."/>
            <person name="Oberbeckmann S."/>
            <person name="Bunk B."/>
            <person name="Jeske O."/>
            <person name="Meyerdierks A."/>
            <person name="Storesund J.E."/>
            <person name="Kallscheuer N."/>
            <person name="Luecker S."/>
            <person name="Lage O.M."/>
            <person name="Pohl T."/>
            <person name="Merkel B.J."/>
            <person name="Hornburger P."/>
            <person name="Mueller R.-W."/>
            <person name="Bruemmer F."/>
            <person name="Labrenz M."/>
            <person name="Spormann A.M."/>
            <person name="Op den Camp H."/>
            <person name="Overmann J."/>
            <person name="Amann R."/>
            <person name="Jetten M.S.M."/>
            <person name="Mascher T."/>
            <person name="Medema M.H."/>
            <person name="Devos D.P."/>
            <person name="Kaster A.-K."/>
            <person name="Ovreas L."/>
            <person name="Rohde M."/>
            <person name="Galperin M.Y."/>
            <person name="Jogler C."/>
        </authorList>
    </citation>
    <scope>NUCLEOTIDE SEQUENCE [LARGE SCALE GENOMIC DNA]</scope>
    <source>
        <strain evidence="2 3">TBK1r</strain>
    </source>
</reference>
<dbReference type="RefSeq" id="WP_145211782.1">
    <property type="nucleotide sequence ID" value="NZ_CP036432.1"/>
</dbReference>
<accession>A0ABX5XPW7</accession>
<feature type="signal peptide" evidence="1">
    <location>
        <begin position="1"/>
        <end position="23"/>
    </location>
</feature>
<dbReference type="Proteomes" id="UP000318081">
    <property type="component" value="Chromosome"/>
</dbReference>
<evidence type="ECO:0000313" key="3">
    <source>
        <dbReference type="Proteomes" id="UP000318081"/>
    </source>
</evidence>
<dbReference type="EMBL" id="CP036432">
    <property type="protein sequence ID" value="QDV84063.1"/>
    <property type="molecule type" value="Genomic_DNA"/>
</dbReference>